<reference evidence="8 9" key="1">
    <citation type="submission" date="2019-03" db="EMBL/GenBank/DDBJ databases">
        <title>Genomic Encyclopedia of Type Strains, Phase IV (KMG-IV): sequencing the most valuable type-strain genomes for metagenomic binning, comparative biology and taxonomic classification.</title>
        <authorList>
            <person name="Goeker M."/>
        </authorList>
    </citation>
    <scope>NUCLEOTIDE SEQUENCE [LARGE SCALE GENOMIC DNA]</scope>
    <source>
        <strain evidence="8 9">DSM 18792</strain>
    </source>
</reference>
<dbReference type="Proteomes" id="UP000295455">
    <property type="component" value="Unassembled WGS sequence"/>
</dbReference>
<organism evidence="8 9">
    <name type="scientific">Mariniflexile fucanivorans</name>
    <dbReference type="NCBI Taxonomy" id="264023"/>
    <lineage>
        <taxon>Bacteria</taxon>
        <taxon>Pseudomonadati</taxon>
        <taxon>Bacteroidota</taxon>
        <taxon>Flavobacteriia</taxon>
        <taxon>Flavobacteriales</taxon>
        <taxon>Flavobacteriaceae</taxon>
        <taxon>Mariniflexile</taxon>
    </lineage>
</organism>
<feature type="domain" description="Glycoside hydrolase family 29 N-terminal" evidence="7">
    <location>
        <begin position="55"/>
        <end position="360"/>
    </location>
</feature>
<accession>A0A4R1RNV6</accession>
<comment type="similarity">
    <text evidence="2">Belongs to the glycosyl hydrolase 29 family.</text>
</comment>
<evidence type="ECO:0000259" key="7">
    <source>
        <dbReference type="Pfam" id="PF01120"/>
    </source>
</evidence>
<dbReference type="InterPro" id="IPR000933">
    <property type="entry name" value="Glyco_hydro_29"/>
</dbReference>
<evidence type="ECO:0000313" key="8">
    <source>
        <dbReference type="EMBL" id="TCL67904.1"/>
    </source>
</evidence>
<evidence type="ECO:0000256" key="4">
    <source>
        <dbReference type="ARBA" id="ARBA00022729"/>
    </source>
</evidence>
<dbReference type="RefSeq" id="WP_207902819.1">
    <property type="nucleotide sequence ID" value="NZ_OX156936.1"/>
</dbReference>
<evidence type="ECO:0000256" key="3">
    <source>
        <dbReference type="ARBA" id="ARBA00012662"/>
    </source>
</evidence>
<dbReference type="PANTHER" id="PTHR10030:SF37">
    <property type="entry name" value="ALPHA-L-FUCOSIDASE-RELATED"/>
    <property type="match status" value="1"/>
</dbReference>
<dbReference type="GO" id="GO:0016139">
    <property type="term" value="P:glycoside catabolic process"/>
    <property type="evidence" value="ECO:0007669"/>
    <property type="project" value="TreeGrafter"/>
</dbReference>
<dbReference type="GO" id="GO:0006004">
    <property type="term" value="P:fucose metabolic process"/>
    <property type="evidence" value="ECO:0007669"/>
    <property type="project" value="InterPro"/>
</dbReference>
<comment type="caution">
    <text evidence="8">The sequence shown here is derived from an EMBL/GenBank/DDBJ whole genome shotgun (WGS) entry which is preliminary data.</text>
</comment>
<dbReference type="SMART" id="SM00812">
    <property type="entry name" value="Alpha_L_fucos"/>
    <property type="match status" value="1"/>
</dbReference>
<keyword evidence="6" id="KW-0326">Glycosidase</keyword>
<dbReference type="EMBL" id="SLUP01000002">
    <property type="protein sequence ID" value="TCL67904.1"/>
    <property type="molecule type" value="Genomic_DNA"/>
</dbReference>
<gene>
    <name evidence="8" type="ORF">EV196_102467</name>
</gene>
<dbReference type="AlphaFoldDB" id="A0A4R1RNV6"/>
<keyword evidence="4" id="KW-0732">Signal</keyword>
<sequence>MHKKENLILGMLIAMLFSFQLFSQEKKEKSESQGMDEMWGEASVSDAKIREGRGRFFDESNFGMFIHWGLYSELAGKWEGKTYYGIGEWLMNPRVANIPPKEYMEVAKDFNPTKFDAKAIAKLAKDAGMKYIIITSKHHEGFAMFDSKVSEFDIVDASPFGRDPMKELSAACHELGLGFGFYYSHYQDWTTPGGAGGPEKNANGNEAAFKDYFYNKCKPQVKEICSNYGDIDFVWFDTPGGMPKEYVVELADMVRELQPNTMLCSRVGYGLGDYVSHGDMEVPPVNLDILWESCDTNNDSWSYAWYDNNFKSPKEILHRLISTVGRGGTYLFNIGPKGDGSVPEIGVQFLEKAGQWIQKYPQVVYGAGSSPWGHALPWGDVTTQGNSLFLSVFDWPQDGKLYLPGLETDILSANIVGDSNNLKFTKKNNWTIFEVPYKKPDSPVSVIEVKLKNKAQVQQSHGVYPNISTSILTDFAKVSNANKESIRWMEKFGEWKRTMQIDKWEENGKAEWEVNVLEPGYYYLELNYKGEDRLVWKTTTDEGIMVQNQQAATEKYQPYPMGIIEFKTAGKHTVTVSLVEGNPETSSLKAIIMKPIN</sequence>
<dbReference type="GO" id="GO:0005764">
    <property type="term" value="C:lysosome"/>
    <property type="evidence" value="ECO:0007669"/>
    <property type="project" value="TreeGrafter"/>
</dbReference>
<name>A0A4R1RNV6_9FLAO</name>
<dbReference type="GO" id="GO:0004560">
    <property type="term" value="F:alpha-L-fucosidase activity"/>
    <property type="evidence" value="ECO:0007669"/>
    <property type="project" value="InterPro"/>
</dbReference>
<dbReference type="Gene3D" id="2.60.40.1180">
    <property type="entry name" value="Golgi alpha-mannosidase II"/>
    <property type="match status" value="1"/>
</dbReference>
<evidence type="ECO:0000313" key="9">
    <source>
        <dbReference type="Proteomes" id="UP000295455"/>
    </source>
</evidence>
<evidence type="ECO:0000256" key="6">
    <source>
        <dbReference type="ARBA" id="ARBA00023295"/>
    </source>
</evidence>
<keyword evidence="9" id="KW-1185">Reference proteome</keyword>
<evidence type="ECO:0000256" key="1">
    <source>
        <dbReference type="ARBA" id="ARBA00004071"/>
    </source>
</evidence>
<dbReference type="PANTHER" id="PTHR10030">
    <property type="entry name" value="ALPHA-L-FUCOSIDASE"/>
    <property type="match status" value="1"/>
</dbReference>
<comment type="function">
    <text evidence="1">Alpha-L-fucosidase is responsible for hydrolyzing the alpha-1,6-linked fucose joined to the reducing-end N-acetylglucosamine of the carbohydrate moieties of glycoproteins.</text>
</comment>
<dbReference type="SUPFAM" id="SSF51445">
    <property type="entry name" value="(Trans)glycosidases"/>
    <property type="match status" value="1"/>
</dbReference>
<evidence type="ECO:0000256" key="2">
    <source>
        <dbReference type="ARBA" id="ARBA00007951"/>
    </source>
</evidence>
<evidence type="ECO:0000256" key="5">
    <source>
        <dbReference type="ARBA" id="ARBA00022801"/>
    </source>
</evidence>
<dbReference type="InterPro" id="IPR013780">
    <property type="entry name" value="Glyco_hydro_b"/>
</dbReference>
<dbReference type="PRINTS" id="PR00741">
    <property type="entry name" value="GLHYDRLASE29"/>
</dbReference>
<dbReference type="Gene3D" id="3.20.20.80">
    <property type="entry name" value="Glycosidases"/>
    <property type="match status" value="1"/>
</dbReference>
<dbReference type="EC" id="3.2.1.51" evidence="3"/>
<dbReference type="InterPro" id="IPR057739">
    <property type="entry name" value="Glyco_hydro_29_N"/>
</dbReference>
<proteinExistence type="inferred from homology"/>
<protein>
    <recommendedName>
        <fullName evidence="3">alpha-L-fucosidase</fullName>
        <ecNumber evidence="3">3.2.1.51</ecNumber>
    </recommendedName>
</protein>
<dbReference type="Pfam" id="PF01120">
    <property type="entry name" value="Alpha_L_fucos"/>
    <property type="match status" value="1"/>
</dbReference>
<keyword evidence="5" id="KW-0378">Hydrolase</keyword>
<dbReference type="InterPro" id="IPR017853">
    <property type="entry name" value="GH"/>
</dbReference>
<dbReference type="InterPro" id="IPR016286">
    <property type="entry name" value="FUC_metazoa-typ"/>
</dbReference>